<evidence type="ECO:0000256" key="4">
    <source>
        <dbReference type="ARBA" id="ARBA00023242"/>
    </source>
</evidence>
<dbReference type="Proteomes" id="UP001061958">
    <property type="component" value="Unassembled WGS sequence"/>
</dbReference>
<sequence>MSLKSQETHSALSLCTAEHFQMKHQEKDTIGENVIFVNGIAYNSRGFRVCGAPNQRGGFCARFGQCPFHKEKETTLQMNEDTVLELTQQTFTDKCVLLQSNGRKFKNAWKLDEHQRFLIALKKWGHGNWIQIADYVGTRSASQCQSHAQKYYLRKQKLASNASLKRSIFDWIDEDNLSFQTMEEDSPNVFKKCASKESQRFVRSRSKSSQRIFAESSVELHPQVSTVDSELSSLRTFQQTSFLIKIFRNGDFSHGAELELPNSLASFFIKAAQLLDMDMATKAYTRSGFEISSLHEVCPGDILWISSGEEFIFPSPVQYIEI</sequence>
<evidence type="ECO:0000256" key="1">
    <source>
        <dbReference type="ARBA" id="ARBA00023015"/>
    </source>
</evidence>
<dbReference type="PROSITE" id="PS51293">
    <property type="entry name" value="SANT"/>
    <property type="match status" value="1"/>
</dbReference>
<dbReference type="PROSITE" id="PS51294">
    <property type="entry name" value="HTH_MYB"/>
    <property type="match status" value="1"/>
</dbReference>
<dbReference type="InterPro" id="IPR006447">
    <property type="entry name" value="Myb_dom_plants"/>
</dbReference>
<gene>
    <name evidence="8" type="ORF">GpartN1_g7133.t1</name>
</gene>
<keyword evidence="2" id="KW-0238">DNA-binding</keyword>
<feature type="domain" description="HTH myb-type" evidence="7">
    <location>
        <begin position="106"/>
        <end position="156"/>
    </location>
</feature>
<dbReference type="GO" id="GO:0009739">
    <property type="term" value="P:response to gibberellin"/>
    <property type="evidence" value="ECO:0007669"/>
    <property type="project" value="TreeGrafter"/>
</dbReference>
<dbReference type="GO" id="GO:0006355">
    <property type="term" value="P:regulation of DNA-templated transcription"/>
    <property type="evidence" value="ECO:0007669"/>
    <property type="project" value="UniProtKB-ARBA"/>
</dbReference>
<dbReference type="EMBL" id="BQMJ01000067">
    <property type="protein sequence ID" value="GJQ15342.1"/>
    <property type="molecule type" value="Genomic_DNA"/>
</dbReference>
<evidence type="ECO:0000313" key="8">
    <source>
        <dbReference type="EMBL" id="GJQ15342.1"/>
    </source>
</evidence>
<proteinExistence type="predicted"/>
<evidence type="ECO:0000256" key="2">
    <source>
        <dbReference type="ARBA" id="ARBA00023125"/>
    </source>
</evidence>
<keyword evidence="4" id="KW-0539">Nucleus</keyword>
<evidence type="ECO:0000313" key="9">
    <source>
        <dbReference type="Proteomes" id="UP001061958"/>
    </source>
</evidence>
<evidence type="ECO:0000256" key="3">
    <source>
        <dbReference type="ARBA" id="ARBA00023163"/>
    </source>
</evidence>
<comment type="caution">
    <text evidence="8">The sequence shown here is derived from an EMBL/GenBank/DDBJ whole genome shotgun (WGS) entry which is preliminary data.</text>
</comment>
<dbReference type="GO" id="GO:0003677">
    <property type="term" value="F:DNA binding"/>
    <property type="evidence" value="ECO:0007669"/>
    <property type="project" value="UniProtKB-KW"/>
</dbReference>
<dbReference type="PROSITE" id="PS50090">
    <property type="entry name" value="MYB_LIKE"/>
    <property type="match status" value="1"/>
</dbReference>
<dbReference type="GO" id="GO:0009723">
    <property type="term" value="P:response to ethylene"/>
    <property type="evidence" value="ECO:0007669"/>
    <property type="project" value="TreeGrafter"/>
</dbReference>
<dbReference type="InterPro" id="IPR001005">
    <property type="entry name" value="SANT/Myb"/>
</dbReference>
<dbReference type="OrthoDB" id="5550at2759"/>
<dbReference type="SMART" id="SM00717">
    <property type="entry name" value="SANT"/>
    <property type="match status" value="1"/>
</dbReference>
<evidence type="ECO:0000259" key="5">
    <source>
        <dbReference type="PROSITE" id="PS50090"/>
    </source>
</evidence>
<evidence type="ECO:0000259" key="6">
    <source>
        <dbReference type="PROSITE" id="PS51293"/>
    </source>
</evidence>
<dbReference type="AlphaFoldDB" id="A0A9C7Q5H4"/>
<dbReference type="InterPro" id="IPR052245">
    <property type="entry name" value="Plant_Stress_Dev_TF"/>
</dbReference>
<dbReference type="InterPro" id="IPR017930">
    <property type="entry name" value="Myb_dom"/>
</dbReference>
<dbReference type="PANTHER" id="PTHR44191:SF62">
    <property type="entry name" value="OS04G0341900 PROTEIN"/>
    <property type="match status" value="1"/>
</dbReference>
<keyword evidence="1" id="KW-0805">Transcription regulation</keyword>
<dbReference type="PANTHER" id="PTHR44191">
    <property type="entry name" value="TRANSCRIPTION FACTOR KUA1"/>
    <property type="match status" value="1"/>
</dbReference>
<dbReference type="CDD" id="cd00167">
    <property type="entry name" value="SANT"/>
    <property type="match status" value="1"/>
</dbReference>
<accession>A0A9C7Q5H4</accession>
<dbReference type="Gene3D" id="1.10.10.60">
    <property type="entry name" value="Homeodomain-like"/>
    <property type="match status" value="1"/>
</dbReference>
<reference evidence="8" key="2">
    <citation type="submission" date="2022-01" db="EMBL/GenBank/DDBJ databases">
        <authorList>
            <person name="Hirooka S."/>
            <person name="Miyagishima S.Y."/>
        </authorList>
    </citation>
    <scope>NUCLEOTIDE SEQUENCE</scope>
    <source>
        <strain evidence="8">NBRC 102759</strain>
    </source>
</reference>
<dbReference type="InterPro" id="IPR017884">
    <property type="entry name" value="SANT_dom"/>
</dbReference>
<organism evidence="8 9">
    <name type="scientific">Galdieria partita</name>
    <dbReference type="NCBI Taxonomy" id="83374"/>
    <lineage>
        <taxon>Eukaryota</taxon>
        <taxon>Rhodophyta</taxon>
        <taxon>Bangiophyceae</taxon>
        <taxon>Galdieriales</taxon>
        <taxon>Galdieriaceae</taxon>
        <taxon>Galdieria</taxon>
    </lineage>
</organism>
<feature type="domain" description="Myb-like" evidence="5">
    <location>
        <begin position="101"/>
        <end position="152"/>
    </location>
</feature>
<protein>
    <submittedName>
        <fullName evidence="8">Uncharacterized protein</fullName>
    </submittedName>
</protein>
<name>A0A9C7Q5H4_9RHOD</name>
<dbReference type="InterPro" id="IPR009057">
    <property type="entry name" value="Homeodomain-like_sf"/>
</dbReference>
<evidence type="ECO:0000259" key="7">
    <source>
        <dbReference type="PROSITE" id="PS51294"/>
    </source>
</evidence>
<dbReference type="NCBIfam" id="TIGR01557">
    <property type="entry name" value="myb_SHAQKYF"/>
    <property type="match status" value="1"/>
</dbReference>
<dbReference type="Pfam" id="PF00249">
    <property type="entry name" value="Myb_DNA-binding"/>
    <property type="match status" value="1"/>
</dbReference>
<reference evidence="8" key="1">
    <citation type="journal article" date="2022" name="Proc. Natl. Acad. Sci. U.S.A.">
        <title>Life cycle and functional genomics of the unicellular red alga Galdieria for elucidating algal and plant evolution and industrial use.</title>
        <authorList>
            <person name="Hirooka S."/>
            <person name="Itabashi T."/>
            <person name="Ichinose T.M."/>
            <person name="Onuma R."/>
            <person name="Fujiwara T."/>
            <person name="Yamashita S."/>
            <person name="Jong L.W."/>
            <person name="Tomita R."/>
            <person name="Iwane A.H."/>
            <person name="Miyagishima S.Y."/>
        </authorList>
    </citation>
    <scope>NUCLEOTIDE SEQUENCE</scope>
    <source>
        <strain evidence="8">NBRC 102759</strain>
    </source>
</reference>
<keyword evidence="3" id="KW-0804">Transcription</keyword>
<dbReference type="SUPFAM" id="SSF46689">
    <property type="entry name" value="Homeodomain-like"/>
    <property type="match status" value="1"/>
</dbReference>
<keyword evidence="9" id="KW-1185">Reference proteome</keyword>
<feature type="domain" description="SANT" evidence="6">
    <location>
        <begin position="104"/>
        <end position="156"/>
    </location>
</feature>